<dbReference type="GO" id="GO:0004165">
    <property type="term" value="F:delta(3)-delta(2)-enoyl-CoA isomerase activity"/>
    <property type="evidence" value="ECO:0007669"/>
    <property type="project" value="UniProtKB-EC"/>
</dbReference>
<evidence type="ECO:0000313" key="4">
    <source>
        <dbReference type="EMBL" id="KAF2074476.1"/>
    </source>
</evidence>
<dbReference type="AlphaFoldDB" id="A0A8J4UT60"/>
<comment type="catalytic activity">
    <reaction evidence="2">
        <text>a (3E)-enoyl-CoA = a 4-saturated (2E)-enoyl-CoA</text>
        <dbReference type="Rhea" id="RHEA:45228"/>
        <dbReference type="ChEBI" id="CHEBI:58521"/>
        <dbReference type="ChEBI" id="CHEBI:85097"/>
        <dbReference type="EC" id="5.3.3.8"/>
    </reaction>
</comment>
<accession>A0A8J4UT60</accession>
<reference evidence="4" key="1">
    <citation type="submission" date="2020-01" db="EMBL/GenBank/DDBJ databases">
        <title>Development of genomics and gene disruption for Polysphondylium violaceum indicates a role for the polyketide synthase stlB in stalk morphogenesis.</title>
        <authorList>
            <person name="Narita B."/>
            <person name="Kawabe Y."/>
            <person name="Kin K."/>
            <person name="Saito T."/>
            <person name="Gibbs R."/>
            <person name="Kuspa A."/>
            <person name="Muzny D."/>
            <person name="Queller D."/>
            <person name="Richards S."/>
            <person name="Strassman J."/>
            <person name="Sucgang R."/>
            <person name="Worley K."/>
            <person name="Schaap P."/>
        </authorList>
    </citation>
    <scope>NUCLEOTIDE SEQUENCE</scope>
    <source>
        <strain evidence="4">QSvi11</strain>
    </source>
</reference>
<dbReference type="GO" id="GO:0006635">
    <property type="term" value="P:fatty acid beta-oxidation"/>
    <property type="evidence" value="ECO:0007669"/>
    <property type="project" value="TreeGrafter"/>
</dbReference>
<evidence type="ECO:0008006" key="6">
    <source>
        <dbReference type="Google" id="ProtNLM"/>
    </source>
</evidence>
<evidence type="ECO:0000313" key="5">
    <source>
        <dbReference type="Proteomes" id="UP000695562"/>
    </source>
</evidence>
<comment type="catalytic activity">
    <reaction evidence="1">
        <text>a (3Z)-enoyl-CoA = a 4-saturated (2E)-enoyl-CoA</text>
        <dbReference type="Rhea" id="RHEA:45900"/>
        <dbReference type="ChEBI" id="CHEBI:85097"/>
        <dbReference type="ChEBI" id="CHEBI:85489"/>
        <dbReference type="EC" id="5.3.3.8"/>
    </reaction>
</comment>
<evidence type="ECO:0000256" key="3">
    <source>
        <dbReference type="ARBA" id="ARBA00023098"/>
    </source>
</evidence>
<keyword evidence="5" id="KW-1185">Reference proteome</keyword>
<dbReference type="InterPro" id="IPR029045">
    <property type="entry name" value="ClpP/crotonase-like_dom_sf"/>
</dbReference>
<dbReference type="Gene3D" id="3.90.226.10">
    <property type="entry name" value="2-enoyl-CoA Hydratase, Chain A, domain 1"/>
    <property type="match status" value="1"/>
</dbReference>
<dbReference type="GO" id="GO:0005777">
    <property type="term" value="C:peroxisome"/>
    <property type="evidence" value="ECO:0007669"/>
    <property type="project" value="TreeGrafter"/>
</dbReference>
<dbReference type="SUPFAM" id="SSF52096">
    <property type="entry name" value="ClpP/crotonase"/>
    <property type="match status" value="1"/>
</dbReference>
<evidence type="ECO:0000256" key="1">
    <source>
        <dbReference type="ARBA" id="ARBA00000452"/>
    </source>
</evidence>
<dbReference type="PANTHER" id="PTHR11941:SF22">
    <property type="entry name" value="ENOYL-COA HYDRATASE_ISOMERASE FAMILY PROTEIN"/>
    <property type="match status" value="1"/>
</dbReference>
<dbReference type="EMBL" id="AJWJ01000145">
    <property type="protein sequence ID" value="KAF2074476.1"/>
    <property type="molecule type" value="Genomic_DNA"/>
</dbReference>
<sequence>MSSLNWINKKSFGNFHVLQLESNEDIFLMRLDDDQNKFNDTSIKYFNQTLDYIESCENASCLITIGESPKFFSSGLDLDWAMPLGKAKFIEFVKTFHALLARLLVFPIPTIACINGHAFAGGAMYAIAHDFRVMRDDKGFFCLPEVDIHIPLTPGMNSILQSKITNSNTFRDTVLLGKRFGGKEAKKLEIVDVACKDILEQSVQIAEKIHSKGKDRYTFGSLKKEMYRDAYKYLIESSLGETSKLAIFDSKL</sequence>
<dbReference type="InterPro" id="IPR001753">
    <property type="entry name" value="Enoyl-CoA_hydra/iso"/>
</dbReference>
<dbReference type="FunFam" id="3.90.226.10:FF:000049">
    <property type="entry name" value="Enoyl-CoA delta isomerase 3"/>
    <property type="match status" value="1"/>
</dbReference>
<protein>
    <recommendedName>
        <fullName evidence="6">Enoyl-CoA hydratase/isomerase family protein</fullName>
    </recommendedName>
</protein>
<dbReference type="CDD" id="cd06558">
    <property type="entry name" value="crotonase-like"/>
    <property type="match status" value="1"/>
</dbReference>
<dbReference type="OrthoDB" id="1696280at2759"/>
<dbReference type="PANTHER" id="PTHR11941">
    <property type="entry name" value="ENOYL-COA HYDRATASE-RELATED"/>
    <property type="match status" value="1"/>
</dbReference>
<gene>
    <name evidence="4" type="ORF">CYY_004221</name>
</gene>
<dbReference type="Proteomes" id="UP000695562">
    <property type="component" value="Unassembled WGS sequence"/>
</dbReference>
<dbReference type="Pfam" id="PF00378">
    <property type="entry name" value="ECH_1"/>
    <property type="match status" value="1"/>
</dbReference>
<keyword evidence="3" id="KW-0443">Lipid metabolism</keyword>
<comment type="caution">
    <text evidence="4">The sequence shown here is derived from an EMBL/GenBank/DDBJ whole genome shotgun (WGS) entry which is preliminary data.</text>
</comment>
<name>A0A8J4UT60_9MYCE</name>
<organism evidence="4 5">
    <name type="scientific">Polysphondylium violaceum</name>
    <dbReference type="NCBI Taxonomy" id="133409"/>
    <lineage>
        <taxon>Eukaryota</taxon>
        <taxon>Amoebozoa</taxon>
        <taxon>Evosea</taxon>
        <taxon>Eumycetozoa</taxon>
        <taxon>Dictyostelia</taxon>
        <taxon>Dictyosteliales</taxon>
        <taxon>Dictyosteliaceae</taxon>
        <taxon>Polysphondylium</taxon>
    </lineage>
</organism>
<proteinExistence type="predicted"/>
<evidence type="ECO:0000256" key="2">
    <source>
        <dbReference type="ARBA" id="ARBA00000765"/>
    </source>
</evidence>